<dbReference type="Gene3D" id="3.90.640.10">
    <property type="entry name" value="Actin, Chain A, domain 4"/>
    <property type="match status" value="1"/>
</dbReference>
<name>A0AA36IAD4_9DINO</name>
<comment type="similarity">
    <text evidence="4">Belongs to the actin family.</text>
</comment>
<keyword evidence="2" id="KW-0963">Cytoplasm</keyword>
<evidence type="ECO:0000256" key="4">
    <source>
        <dbReference type="RuleBase" id="RU000487"/>
    </source>
</evidence>
<evidence type="ECO:0000256" key="3">
    <source>
        <dbReference type="ARBA" id="ARBA00049360"/>
    </source>
</evidence>
<dbReference type="EMBL" id="CAUJNA010001071">
    <property type="protein sequence ID" value="CAJ1384036.1"/>
    <property type="molecule type" value="Genomic_DNA"/>
</dbReference>
<evidence type="ECO:0000313" key="6">
    <source>
        <dbReference type="Proteomes" id="UP001178507"/>
    </source>
</evidence>
<organism evidence="5 6">
    <name type="scientific">Effrenium voratum</name>
    <dbReference type="NCBI Taxonomy" id="2562239"/>
    <lineage>
        <taxon>Eukaryota</taxon>
        <taxon>Sar</taxon>
        <taxon>Alveolata</taxon>
        <taxon>Dinophyceae</taxon>
        <taxon>Suessiales</taxon>
        <taxon>Symbiodiniaceae</taxon>
        <taxon>Effrenium</taxon>
    </lineage>
</organism>
<comment type="caution">
    <text evidence="5">The sequence shown here is derived from an EMBL/GenBank/DDBJ whole genome shotgun (WGS) entry which is preliminary data.</text>
</comment>
<dbReference type="InterPro" id="IPR004000">
    <property type="entry name" value="Actin"/>
</dbReference>
<keyword evidence="6" id="KW-1185">Reference proteome</keyword>
<dbReference type="PRINTS" id="PR00190">
    <property type="entry name" value="ACTIN"/>
</dbReference>
<gene>
    <name evidence="5" type="ORF">EVOR1521_LOCUS10980</name>
</gene>
<dbReference type="PANTHER" id="PTHR11937">
    <property type="entry name" value="ACTIN"/>
    <property type="match status" value="1"/>
</dbReference>
<accession>A0AA36IAD4</accession>
<dbReference type="InterPro" id="IPR043129">
    <property type="entry name" value="ATPase_NBD"/>
</dbReference>
<evidence type="ECO:0000313" key="5">
    <source>
        <dbReference type="EMBL" id="CAJ1384036.1"/>
    </source>
</evidence>
<dbReference type="FunFam" id="3.30.420.40:FF:000050">
    <property type="entry name" value="Actin, alpha skeletal muscle"/>
    <property type="match status" value="1"/>
</dbReference>
<dbReference type="SUPFAM" id="SSF53067">
    <property type="entry name" value="Actin-like ATPase domain"/>
    <property type="match status" value="2"/>
</dbReference>
<reference evidence="5" key="1">
    <citation type="submission" date="2023-08" db="EMBL/GenBank/DDBJ databases">
        <authorList>
            <person name="Chen Y."/>
            <person name="Shah S."/>
            <person name="Dougan E. K."/>
            <person name="Thang M."/>
            <person name="Chan C."/>
        </authorList>
    </citation>
    <scope>NUCLEOTIDE SEQUENCE</scope>
</reference>
<dbReference type="Gene3D" id="3.30.420.40">
    <property type="match status" value="2"/>
</dbReference>
<keyword evidence="2" id="KW-0206">Cytoskeleton</keyword>
<dbReference type="GO" id="GO:0005856">
    <property type="term" value="C:cytoskeleton"/>
    <property type="evidence" value="ECO:0007669"/>
    <property type="project" value="UniProtKB-SubCell"/>
</dbReference>
<evidence type="ECO:0000256" key="2">
    <source>
        <dbReference type="ARBA" id="ARBA00023212"/>
    </source>
</evidence>
<protein>
    <recommendedName>
        <fullName evidence="7">Actin</fullName>
    </recommendedName>
</protein>
<sequence>MAADSAEGHEAWGEAVVIDLGSAFCRAGLVQSGSDEPMARFESIVGTPKTPPIMVGMPQPVYVGERALGRCGVLILQKPVVRGLVADWQAAERVWHHIYFNELRVVPEEHPVLLTEAPLTPKADREKVTQIMFETFGVQALYVAVQAVLTLYDSGRATGTVVDLGEGVTRVVPVCDGFAMPHAVAQLHVAGQHFTDYLALLLKERDGIEFSGRAERAILREIKDREPKPGVVSERQ</sequence>
<evidence type="ECO:0008006" key="7">
    <source>
        <dbReference type="Google" id="ProtNLM"/>
    </source>
</evidence>
<dbReference type="Pfam" id="PF00022">
    <property type="entry name" value="Actin"/>
    <property type="match status" value="1"/>
</dbReference>
<evidence type="ECO:0000256" key="1">
    <source>
        <dbReference type="ARBA" id="ARBA00004245"/>
    </source>
</evidence>
<proteinExistence type="inferred from homology"/>
<dbReference type="SMART" id="SM00268">
    <property type="entry name" value="ACTIN"/>
    <property type="match status" value="1"/>
</dbReference>
<dbReference type="AlphaFoldDB" id="A0AA36IAD4"/>
<comment type="catalytic activity">
    <reaction evidence="3">
        <text>ATP + H2O = ADP + phosphate + H(+)</text>
        <dbReference type="Rhea" id="RHEA:13065"/>
        <dbReference type="ChEBI" id="CHEBI:15377"/>
        <dbReference type="ChEBI" id="CHEBI:15378"/>
        <dbReference type="ChEBI" id="CHEBI:30616"/>
        <dbReference type="ChEBI" id="CHEBI:43474"/>
        <dbReference type="ChEBI" id="CHEBI:456216"/>
    </reaction>
</comment>
<dbReference type="Proteomes" id="UP001178507">
    <property type="component" value="Unassembled WGS sequence"/>
</dbReference>
<comment type="subcellular location">
    <subcellularLocation>
        <location evidence="1">Cytoplasm</location>
        <location evidence="1">Cytoskeleton</location>
    </subcellularLocation>
</comment>